<dbReference type="GeneID" id="117550788"/>
<accession>A0A6P8V211</accession>
<sequence>MATYEVPSDKQIAELFIMAFVLGLAAMISYFFTDQEAEEEKREQLWLSQKQAFYWFLDAVAGSLANGLNAPLQYVTDFLHATGIKEEGDAVPLVEQKGPEAQV</sequence>
<gene>
    <name evidence="3" type="primary">LOC117550788</name>
</gene>
<keyword evidence="1" id="KW-1133">Transmembrane helix</keyword>
<protein>
    <submittedName>
        <fullName evidence="3">Uncharacterized protein LOC117550788 isoform X2</fullName>
    </submittedName>
</protein>
<evidence type="ECO:0000313" key="2">
    <source>
        <dbReference type="Proteomes" id="UP000515161"/>
    </source>
</evidence>
<evidence type="ECO:0000256" key="1">
    <source>
        <dbReference type="SAM" id="Phobius"/>
    </source>
</evidence>
<keyword evidence="2" id="KW-1185">Reference proteome</keyword>
<proteinExistence type="predicted"/>
<feature type="transmembrane region" description="Helical" evidence="1">
    <location>
        <begin position="12"/>
        <end position="32"/>
    </location>
</feature>
<name>A0A6P8V211_GYMAC</name>
<dbReference type="Proteomes" id="UP000515161">
    <property type="component" value="Unplaced"/>
</dbReference>
<evidence type="ECO:0000313" key="3">
    <source>
        <dbReference type="RefSeq" id="XP_034079215.1"/>
    </source>
</evidence>
<dbReference type="RefSeq" id="XP_034079215.1">
    <property type="nucleotide sequence ID" value="XM_034223324.1"/>
</dbReference>
<keyword evidence="1" id="KW-0472">Membrane</keyword>
<keyword evidence="1" id="KW-0812">Transmembrane</keyword>
<dbReference type="AlphaFoldDB" id="A0A6P8V211"/>
<organism evidence="2 3">
    <name type="scientific">Gymnodraco acuticeps</name>
    <name type="common">Antarctic dragonfish</name>
    <dbReference type="NCBI Taxonomy" id="8218"/>
    <lineage>
        <taxon>Eukaryota</taxon>
        <taxon>Metazoa</taxon>
        <taxon>Chordata</taxon>
        <taxon>Craniata</taxon>
        <taxon>Vertebrata</taxon>
        <taxon>Euteleostomi</taxon>
        <taxon>Actinopterygii</taxon>
        <taxon>Neopterygii</taxon>
        <taxon>Teleostei</taxon>
        <taxon>Neoteleostei</taxon>
        <taxon>Acanthomorphata</taxon>
        <taxon>Eupercaria</taxon>
        <taxon>Perciformes</taxon>
        <taxon>Notothenioidei</taxon>
        <taxon>Bathydraconidae</taxon>
        <taxon>Gymnodraco</taxon>
    </lineage>
</organism>
<reference evidence="3" key="1">
    <citation type="submission" date="2025-08" db="UniProtKB">
        <authorList>
            <consortium name="RefSeq"/>
        </authorList>
    </citation>
    <scope>IDENTIFICATION</scope>
</reference>